<dbReference type="InterPro" id="IPR016140">
    <property type="entry name" value="Bifunc_inhib/LTP/seed_store"/>
</dbReference>
<evidence type="ECO:0000259" key="3">
    <source>
        <dbReference type="SMART" id="SM00499"/>
    </source>
</evidence>
<comment type="function">
    <text evidence="1">Plant non-specific lipid-transfer proteins transfer phospholipids as well as galactolipids across membranes. May play a role in wax or cutin deposition in the cell walls of expanding epidermal cells and certain secretory tissues.</text>
</comment>
<keyword evidence="1" id="KW-0813">Transport</keyword>
<reference evidence="4 5" key="1">
    <citation type="submission" date="2024-01" db="EMBL/GenBank/DDBJ databases">
        <title>Genome assemblies of Stephania.</title>
        <authorList>
            <person name="Yang L."/>
        </authorList>
    </citation>
    <scope>NUCLEOTIDE SEQUENCE [LARGE SCALE GENOMIC DNA]</scope>
    <source>
        <strain evidence="4">YNDBR</strain>
        <tissue evidence="4">Leaf</tissue>
    </source>
</reference>
<dbReference type="Gene3D" id="1.10.110.10">
    <property type="entry name" value="Plant lipid-transfer and hydrophobic proteins"/>
    <property type="match status" value="1"/>
</dbReference>
<keyword evidence="1" id="KW-0446">Lipid-binding</keyword>
<sequence length="118" mass="11735">MAGSSAVVKVAAVLLAMAVVLAPEAEAAITCGLVVSKLSPCINYLRTGAGPPPPCCSGVKSLLSSATTPADRRTACGCLKQAASSSAIKQQFAAQLPGKCGVSIPYPISPSVDCSKVT</sequence>
<dbReference type="PRINTS" id="PR00382">
    <property type="entry name" value="LIPIDTRNSFER"/>
</dbReference>
<dbReference type="Proteomes" id="UP001420932">
    <property type="component" value="Unassembled WGS sequence"/>
</dbReference>
<dbReference type="GO" id="GO:0006869">
    <property type="term" value="P:lipid transport"/>
    <property type="evidence" value="ECO:0007669"/>
    <property type="project" value="InterPro"/>
</dbReference>
<dbReference type="SMART" id="SM00499">
    <property type="entry name" value="AAI"/>
    <property type="match status" value="1"/>
</dbReference>
<feature type="domain" description="Bifunctional inhibitor/plant lipid transfer protein/seed storage helical" evidence="3">
    <location>
        <begin position="31"/>
        <end position="114"/>
    </location>
</feature>
<feature type="signal peptide" evidence="2">
    <location>
        <begin position="1"/>
        <end position="27"/>
    </location>
</feature>
<keyword evidence="2" id="KW-0732">Signal</keyword>
<comment type="caution">
    <text evidence="4">The sequence shown here is derived from an EMBL/GenBank/DDBJ whole genome shotgun (WGS) entry which is preliminary data.</text>
</comment>
<accession>A0AAP0LGV1</accession>
<gene>
    <name evidence="4" type="ORF">Syun_000084</name>
</gene>
<dbReference type="AlphaFoldDB" id="A0AAP0LGV1"/>
<keyword evidence="5" id="KW-1185">Reference proteome</keyword>
<dbReference type="PROSITE" id="PS00597">
    <property type="entry name" value="PLANT_LTP"/>
    <property type="match status" value="1"/>
</dbReference>
<evidence type="ECO:0000256" key="1">
    <source>
        <dbReference type="RuleBase" id="RU000628"/>
    </source>
</evidence>
<feature type="chain" id="PRO_5042873408" description="Non-specific lipid-transfer protein" evidence="2">
    <location>
        <begin position="28"/>
        <end position="118"/>
    </location>
</feature>
<name>A0AAP0LGV1_9MAGN</name>
<organism evidence="4 5">
    <name type="scientific">Stephania yunnanensis</name>
    <dbReference type="NCBI Taxonomy" id="152371"/>
    <lineage>
        <taxon>Eukaryota</taxon>
        <taxon>Viridiplantae</taxon>
        <taxon>Streptophyta</taxon>
        <taxon>Embryophyta</taxon>
        <taxon>Tracheophyta</taxon>
        <taxon>Spermatophyta</taxon>
        <taxon>Magnoliopsida</taxon>
        <taxon>Ranunculales</taxon>
        <taxon>Menispermaceae</taxon>
        <taxon>Menispermoideae</taxon>
        <taxon>Cissampelideae</taxon>
        <taxon>Stephania</taxon>
    </lineage>
</organism>
<dbReference type="EMBL" id="JBBNAF010000001">
    <property type="protein sequence ID" value="KAK9167944.1"/>
    <property type="molecule type" value="Genomic_DNA"/>
</dbReference>
<evidence type="ECO:0000313" key="5">
    <source>
        <dbReference type="Proteomes" id="UP001420932"/>
    </source>
</evidence>
<dbReference type="GO" id="GO:0008289">
    <property type="term" value="F:lipid binding"/>
    <property type="evidence" value="ECO:0007669"/>
    <property type="project" value="UniProtKB-KW"/>
</dbReference>
<proteinExistence type="inferred from homology"/>
<comment type="similarity">
    <text evidence="1">Belongs to the plant LTP family.</text>
</comment>
<evidence type="ECO:0000313" key="4">
    <source>
        <dbReference type="EMBL" id="KAK9167944.1"/>
    </source>
</evidence>
<dbReference type="SUPFAM" id="SSF47699">
    <property type="entry name" value="Bifunctional inhibitor/lipid-transfer protein/seed storage 2S albumin"/>
    <property type="match status" value="1"/>
</dbReference>
<dbReference type="CDD" id="cd01960">
    <property type="entry name" value="nsLTP1"/>
    <property type="match status" value="1"/>
</dbReference>
<dbReference type="PANTHER" id="PTHR33076">
    <property type="entry name" value="NON-SPECIFIC LIPID-TRANSFER PROTEIN 2-RELATED"/>
    <property type="match status" value="1"/>
</dbReference>
<dbReference type="InterPro" id="IPR036312">
    <property type="entry name" value="Bifun_inhib/LTP/seed_sf"/>
</dbReference>
<protein>
    <recommendedName>
        <fullName evidence="1">Non-specific lipid-transfer protein</fullName>
    </recommendedName>
</protein>
<dbReference type="Pfam" id="PF00234">
    <property type="entry name" value="Tryp_alpha_amyl"/>
    <property type="match status" value="1"/>
</dbReference>
<dbReference type="InterPro" id="IPR000528">
    <property type="entry name" value="Plant_nsLTP"/>
</dbReference>
<evidence type="ECO:0000256" key="2">
    <source>
        <dbReference type="SAM" id="SignalP"/>
    </source>
</evidence>